<dbReference type="Proteomes" id="UP001332243">
    <property type="component" value="Unassembled WGS sequence"/>
</dbReference>
<evidence type="ECO:0000313" key="2">
    <source>
        <dbReference type="Proteomes" id="UP001332243"/>
    </source>
</evidence>
<name>A0ABU7RWT8_9ACTN</name>
<dbReference type="EMBL" id="JAZGQK010000017">
    <property type="protein sequence ID" value="MEE6260983.1"/>
    <property type="molecule type" value="Genomic_DNA"/>
</dbReference>
<evidence type="ECO:0000313" key="1">
    <source>
        <dbReference type="EMBL" id="MEE6260983.1"/>
    </source>
</evidence>
<comment type="caution">
    <text evidence="1">The sequence shown here is derived from an EMBL/GenBank/DDBJ whole genome shotgun (WGS) entry which is preliminary data.</text>
</comment>
<protein>
    <submittedName>
        <fullName evidence="1">Uncharacterized protein</fullName>
    </submittedName>
</protein>
<proteinExistence type="predicted"/>
<sequence length="108" mass="12035">MVDDRHPAWCSPPCDAVAHRSRAVEVPTLGTEPVRLRASLAWSSETPDNPTVLVLEEFDHEAEDPKEPANVVLMSLRQAACLATGLRSLLAIARMVQQRNQRWPGRQI</sequence>
<gene>
    <name evidence="1" type="ORF">V1633_21090</name>
</gene>
<accession>A0ABU7RWT8</accession>
<reference evidence="1 2" key="1">
    <citation type="submission" date="2024-01" db="EMBL/GenBank/DDBJ databases">
        <title>Genome insights into Plantactinospora sonchi sp. nov.</title>
        <authorList>
            <person name="Wang L."/>
        </authorList>
    </citation>
    <scope>NUCLEOTIDE SEQUENCE [LARGE SCALE GENOMIC DNA]</scope>
    <source>
        <strain evidence="1 2">NEAU-QY2</strain>
    </source>
</reference>
<organism evidence="1 2">
    <name type="scientific">Plantactinospora sonchi</name>
    <dbReference type="NCBI Taxonomy" id="1544735"/>
    <lineage>
        <taxon>Bacteria</taxon>
        <taxon>Bacillati</taxon>
        <taxon>Actinomycetota</taxon>
        <taxon>Actinomycetes</taxon>
        <taxon>Micromonosporales</taxon>
        <taxon>Micromonosporaceae</taxon>
        <taxon>Plantactinospora</taxon>
    </lineage>
</organism>
<dbReference type="RefSeq" id="WP_331216086.1">
    <property type="nucleotide sequence ID" value="NZ_JAZGQK010000017.1"/>
</dbReference>
<keyword evidence="2" id="KW-1185">Reference proteome</keyword>